<keyword evidence="5 6" id="KW-0472">Membrane</keyword>
<dbReference type="InterPro" id="IPR011577">
    <property type="entry name" value="Cyt_b561_bac/Ni-Hgenase"/>
</dbReference>
<dbReference type="GO" id="GO:0020037">
    <property type="term" value="F:heme binding"/>
    <property type="evidence" value="ECO:0007669"/>
    <property type="project" value="TreeGrafter"/>
</dbReference>
<feature type="transmembrane region" description="Helical" evidence="6">
    <location>
        <begin position="20"/>
        <end position="38"/>
    </location>
</feature>
<dbReference type="GO" id="GO:0009055">
    <property type="term" value="F:electron transfer activity"/>
    <property type="evidence" value="ECO:0007669"/>
    <property type="project" value="InterPro"/>
</dbReference>
<dbReference type="PANTHER" id="PTHR30485">
    <property type="entry name" value="NI/FE-HYDROGENASE 1 B-TYPE CYTOCHROME SUBUNIT"/>
    <property type="match status" value="1"/>
</dbReference>
<dbReference type="InterPro" id="IPR016174">
    <property type="entry name" value="Di-haem_cyt_TM"/>
</dbReference>
<keyword evidence="9" id="KW-1185">Reference proteome</keyword>
<protein>
    <submittedName>
        <fullName evidence="8">Ni/Fe-hydrogenase 1 b-type cytochrome subunit</fullName>
    </submittedName>
</protein>
<dbReference type="Gene3D" id="1.20.950.20">
    <property type="entry name" value="Transmembrane di-heme cytochromes, Chain C"/>
    <property type="match status" value="1"/>
</dbReference>
<dbReference type="GO" id="GO:0022904">
    <property type="term" value="P:respiratory electron transport chain"/>
    <property type="evidence" value="ECO:0007669"/>
    <property type="project" value="InterPro"/>
</dbReference>
<dbReference type="GO" id="GO:0005886">
    <property type="term" value="C:plasma membrane"/>
    <property type="evidence" value="ECO:0007669"/>
    <property type="project" value="UniProtKB-SubCell"/>
</dbReference>
<evidence type="ECO:0000256" key="3">
    <source>
        <dbReference type="ARBA" id="ARBA00022692"/>
    </source>
</evidence>
<comment type="caution">
    <text evidence="8">The sequence shown here is derived from an EMBL/GenBank/DDBJ whole genome shotgun (WGS) entry which is preliminary data.</text>
</comment>
<keyword evidence="3 6" id="KW-0812">Transmembrane</keyword>
<keyword evidence="2" id="KW-1003">Cell membrane</keyword>
<evidence type="ECO:0000256" key="2">
    <source>
        <dbReference type="ARBA" id="ARBA00022475"/>
    </source>
</evidence>
<dbReference type="Proteomes" id="UP000216101">
    <property type="component" value="Unassembled WGS sequence"/>
</dbReference>
<dbReference type="SUPFAM" id="SSF81342">
    <property type="entry name" value="Transmembrane di-heme cytochromes"/>
    <property type="match status" value="1"/>
</dbReference>
<dbReference type="PANTHER" id="PTHR30485:SF2">
    <property type="entry name" value="BLL0597 PROTEIN"/>
    <property type="match status" value="1"/>
</dbReference>
<proteinExistence type="predicted"/>
<organism evidence="8 9">
    <name type="scientific">Cellvibrio mixtus</name>
    <dbReference type="NCBI Taxonomy" id="39650"/>
    <lineage>
        <taxon>Bacteria</taxon>
        <taxon>Pseudomonadati</taxon>
        <taxon>Pseudomonadota</taxon>
        <taxon>Gammaproteobacteria</taxon>
        <taxon>Cellvibrionales</taxon>
        <taxon>Cellvibrionaceae</taxon>
        <taxon>Cellvibrio</taxon>
    </lineage>
</organism>
<evidence type="ECO:0000256" key="5">
    <source>
        <dbReference type="ARBA" id="ARBA00023136"/>
    </source>
</evidence>
<dbReference type="InterPro" id="IPR051542">
    <property type="entry name" value="Hydrogenase_cytochrome"/>
</dbReference>
<feature type="transmembrane region" description="Helical" evidence="6">
    <location>
        <begin position="107"/>
        <end position="127"/>
    </location>
</feature>
<dbReference type="RefSeq" id="WP_094984738.1">
    <property type="nucleotide sequence ID" value="NZ_NHNI01000001.1"/>
</dbReference>
<dbReference type="Pfam" id="PF01292">
    <property type="entry name" value="Ni_hydr_CYTB"/>
    <property type="match status" value="1"/>
</dbReference>
<feature type="domain" description="Cytochrome b561 bacterial/Ni-hydrogenase" evidence="7">
    <location>
        <begin position="16"/>
        <end position="189"/>
    </location>
</feature>
<evidence type="ECO:0000313" key="9">
    <source>
        <dbReference type="Proteomes" id="UP000216101"/>
    </source>
</evidence>
<reference evidence="9" key="1">
    <citation type="submission" date="2017-05" db="EMBL/GenBank/DDBJ databases">
        <authorList>
            <person name="Barney B.M."/>
        </authorList>
    </citation>
    <scope>NUCLEOTIDE SEQUENCE [LARGE SCALE GENOMIC DNA]</scope>
    <source>
        <strain evidence="9">PSBB022</strain>
    </source>
</reference>
<evidence type="ECO:0000259" key="7">
    <source>
        <dbReference type="Pfam" id="PF01292"/>
    </source>
</evidence>
<evidence type="ECO:0000313" key="8">
    <source>
        <dbReference type="EMBL" id="OZY87296.1"/>
    </source>
</evidence>
<keyword evidence="4 6" id="KW-1133">Transmembrane helix</keyword>
<gene>
    <name evidence="8" type="ORF">CBP51_10040</name>
</gene>
<dbReference type="AlphaFoldDB" id="A0A266QCD0"/>
<evidence type="ECO:0000256" key="4">
    <source>
        <dbReference type="ARBA" id="ARBA00022989"/>
    </source>
</evidence>
<feature type="transmembrane region" description="Helical" evidence="6">
    <location>
        <begin position="44"/>
        <end position="63"/>
    </location>
</feature>
<comment type="subcellular location">
    <subcellularLocation>
        <location evidence="1">Cell membrane</location>
        <topology evidence="1">Multi-pass membrane protein</topology>
    </subcellularLocation>
</comment>
<name>A0A266QCD0_9GAMM</name>
<evidence type="ECO:0000256" key="1">
    <source>
        <dbReference type="ARBA" id="ARBA00004651"/>
    </source>
</evidence>
<evidence type="ECO:0000256" key="6">
    <source>
        <dbReference type="SAM" id="Phobius"/>
    </source>
</evidence>
<feature type="transmembrane region" description="Helical" evidence="6">
    <location>
        <begin position="155"/>
        <end position="176"/>
    </location>
</feature>
<accession>A0A266QCD0</accession>
<dbReference type="EMBL" id="NHNI01000001">
    <property type="protein sequence ID" value="OZY87296.1"/>
    <property type="molecule type" value="Genomic_DNA"/>
</dbReference>
<feature type="transmembrane region" description="Helical" evidence="6">
    <location>
        <begin position="203"/>
        <end position="220"/>
    </location>
</feature>
<sequence>MTMSVLEPVVSKKMLWDWPVRICHWSMVLLVAACWWTAENHEIVYHSYCAYALLGVVLFRIYWGFFGSSSARFSHFLQTPAVAFQYLKTITRRDVPSSAGHNPLGGYSALALLFLLLLQIGLGLFSIDVDGFDGGPFADYLSFKTSRWITDWHEVTFNLLLGFIALHLIAVIYYLLWRRQNLTAAMLHGKAFIAAPVQPASHWRLAIGVVLVAAILWPIIM</sequence>